<dbReference type="RefSeq" id="WP_013842662.1">
    <property type="nucleotide sequence ID" value="NC_015589.1"/>
</dbReference>
<keyword evidence="4" id="KW-1185">Reference proteome</keyword>
<dbReference type="AlphaFoldDB" id="F6DR71"/>
<accession>F6DR71</accession>
<dbReference type="EMBL" id="CP002780">
    <property type="protein sequence ID" value="AEG60906.1"/>
    <property type="molecule type" value="Genomic_DNA"/>
</dbReference>
<dbReference type="InterPro" id="IPR036568">
    <property type="entry name" value="GGCT-like_sf"/>
</dbReference>
<reference evidence="4" key="1">
    <citation type="submission" date="2011-05" db="EMBL/GenBank/DDBJ databases">
        <title>Complete sequence of Desulfotomaculum ruminis DSM 2154.</title>
        <authorList>
            <person name="Lucas S."/>
            <person name="Copeland A."/>
            <person name="Lapidus A."/>
            <person name="Cheng J.-F."/>
            <person name="Goodwin L."/>
            <person name="Pitluck S."/>
            <person name="Lu M."/>
            <person name="Detter J.C."/>
            <person name="Han C."/>
            <person name="Tapia R."/>
            <person name="Land M."/>
            <person name="Hauser L."/>
            <person name="Kyrpides N."/>
            <person name="Ivanova N."/>
            <person name="Mikhailova N."/>
            <person name="Pagani I."/>
            <person name="Stams A.J.M."/>
            <person name="Plugge C.M."/>
            <person name="Muyzer G."/>
            <person name="Kuever J."/>
            <person name="Parshina S.N."/>
            <person name="Ivanova A.E."/>
            <person name="Nazina T.N."/>
            <person name="Brambilla E."/>
            <person name="Spring S."/>
            <person name="Klenk H.-P."/>
            <person name="Woyke T."/>
        </authorList>
    </citation>
    <scope>NUCLEOTIDE SEQUENCE [LARGE SCALE GENOMIC DNA]</scope>
    <source>
        <strain evidence="4">ATCC 23193 / DSM 2154 / NCIB 8452 / DL</strain>
    </source>
</reference>
<dbReference type="Pfam" id="PF13772">
    <property type="entry name" value="AIG2_2"/>
    <property type="match status" value="1"/>
</dbReference>
<dbReference type="KEGG" id="dru:Desru_2680"/>
<dbReference type="GO" id="GO:0003839">
    <property type="term" value="F:gamma-glutamylcyclotransferase activity"/>
    <property type="evidence" value="ECO:0007669"/>
    <property type="project" value="InterPro"/>
</dbReference>
<name>F6DR71_DESRL</name>
<dbReference type="HOGENOM" id="CLU_1173918_0_0_9"/>
<evidence type="ECO:0000256" key="2">
    <source>
        <dbReference type="PIRSR" id="PIRSR617939-2"/>
    </source>
</evidence>
<dbReference type="eggNOG" id="COG3703">
    <property type="taxonomic scope" value="Bacteria"/>
</dbReference>
<dbReference type="PANTHER" id="PTHR12935">
    <property type="entry name" value="GAMMA-GLUTAMYLCYCLOTRANSFERASE"/>
    <property type="match status" value="1"/>
</dbReference>
<feature type="binding site" evidence="2">
    <location>
        <position position="208"/>
    </location>
    <ligand>
        <name>substrate</name>
    </ligand>
</feature>
<evidence type="ECO:0000313" key="3">
    <source>
        <dbReference type="EMBL" id="AEG60906.1"/>
    </source>
</evidence>
<protein>
    <submittedName>
        <fullName evidence="3">AIG2 family protein</fullName>
    </submittedName>
</protein>
<dbReference type="Gene3D" id="3.10.490.10">
    <property type="entry name" value="Gamma-glutamyl cyclotransferase-like"/>
    <property type="match status" value="1"/>
</dbReference>
<keyword evidence="1" id="KW-0456">Lyase</keyword>
<gene>
    <name evidence="3" type="ordered locus">Desru_2680</name>
</gene>
<dbReference type="PANTHER" id="PTHR12935:SF0">
    <property type="entry name" value="GAMMA-GLUTAMYLCYCLOTRANSFERASE"/>
    <property type="match status" value="1"/>
</dbReference>
<evidence type="ECO:0000256" key="1">
    <source>
        <dbReference type="ARBA" id="ARBA00023239"/>
    </source>
</evidence>
<sequence>MTDLDKAIIVLSIIREADNAPSFSTILNRGNFVEDELLNILDSLKAQGLVFSLDGDEGQPLNLRRFLTPKESKQTVDNRVADYLAELAGEGRLYFAYGANLNPDQMYHERCPGSHFLCRAQLEGYRLVFNKSSGKGGGIAGLEKSSGDSIWGVIYCLPENGPSILDQKQNQEIQYRKIRMAVKTSFGILCCDSYRTVPEGSFLPSRQYLEKMSSGAQFFGLHQQYLRWLVTLPTVN</sequence>
<dbReference type="OrthoDB" id="158990at2"/>
<dbReference type="SUPFAM" id="SSF110857">
    <property type="entry name" value="Gamma-glutamyl cyclotransferase-like"/>
    <property type="match status" value="1"/>
</dbReference>
<dbReference type="InterPro" id="IPR017939">
    <property type="entry name" value="G-Glutamylcylcotransferase"/>
</dbReference>
<reference evidence="3 4" key="2">
    <citation type="journal article" date="2012" name="Stand. Genomic Sci.">
        <title>Complete genome sequence of the sulfate-reducing firmicute Desulfotomaculum ruminis type strain (DL(T)).</title>
        <authorList>
            <person name="Spring S."/>
            <person name="Visser M."/>
            <person name="Lu M."/>
            <person name="Copeland A."/>
            <person name="Lapidus A."/>
            <person name="Lucas S."/>
            <person name="Cheng J.F."/>
            <person name="Han C."/>
            <person name="Tapia R."/>
            <person name="Goodwin L.A."/>
            <person name="Pitluck S."/>
            <person name="Ivanova N."/>
            <person name="Land M."/>
            <person name="Hauser L."/>
            <person name="Larimer F."/>
            <person name="Rohde M."/>
            <person name="Goker M."/>
            <person name="Detter J.C."/>
            <person name="Kyrpides N.C."/>
            <person name="Woyke T."/>
            <person name="Schaap P.J."/>
            <person name="Plugge C.M."/>
            <person name="Muyzer G."/>
            <person name="Kuever J."/>
            <person name="Pereira I.A."/>
            <person name="Parshina S.N."/>
            <person name="Bernier-Latmani R."/>
            <person name="Stams A.J."/>
            <person name="Klenk H.P."/>
        </authorList>
    </citation>
    <scope>NUCLEOTIDE SEQUENCE [LARGE SCALE GENOMIC DNA]</scope>
    <source>
        <strain evidence="4">ATCC 23193 / DSM 2154 / NCIB 8452 / DL</strain>
    </source>
</reference>
<dbReference type="InterPro" id="IPR013024">
    <property type="entry name" value="GGCT-like"/>
</dbReference>
<dbReference type="CDD" id="cd06661">
    <property type="entry name" value="GGCT_like"/>
    <property type="match status" value="1"/>
</dbReference>
<dbReference type="Proteomes" id="UP000009234">
    <property type="component" value="Chromosome"/>
</dbReference>
<organism evidence="3 4">
    <name type="scientific">Desulforamulus ruminis (strain ATCC 23193 / DSM 2154 / NCIMB 8452 / DL)</name>
    <name type="common">Desulfotomaculum ruminis</name>
    <dbReference type="NCBI Taxonomy" id="696281"/>
    <lineage>
        <taxon>Bacteria</taxon>
        <taxon>Bacillati</taxon>
        <taxon>Bacillota</taxon>
        <taxon>Clostridia</taxon>
        <taxon>Eubacteriales</taxon>
        <taxon>Peptococcaceae</taxon>
        <taxon>Desulforamulus</taxon>
    </lineage>
</organism>
<evidence type="ECO:0000313" key="4">
    <source>
        <dbReference type="Proteomes" id="UP000009234"/>
    </source>
</evidence>
<proteinExistence type="predicted"/>
<dbReference type="STRING" id="696281.Desru_2680"/>